<dbReference type="AlphaFoldDB" id="A0AAW9S549"/>
<dbReference type="Proteomes" id="UP001403385">
    <property type="component" value="Unassembled WGS sequence"/>
</dbReference>
<dbReference type="InterPro" id="IPR000462">
    <property type="entry name" value="CDP-OH_P_trans"/>
</dbReference>
<gene>
    <name evidence="17" type="primary">pssA</name>
    <name evidence="17" type="ORF">AAG747_13805</name>
</gene>
<keyword evidence="6" id="KW-0444">Lipid biosynthesis</keyword>
<feature type="transmembrane region" description="Helical" evidence="16">
    <location>
        <begin position="65"/>
        <end position="87"/>
    </location>
</feature>
<feature type="transmembrane region" description="Helical" evidence="16">
    <location>
        <begin position="93"/>
        <end position="112"/>
    </location>
</feature>
<name>A0AAW9S549_9BACT</name>
<dbReference type="PANTHER" id="PTHR14269:SF61">
    <property type="entry name" value="CDP-DIACYLGLYCEROL--SERINE O-PHOSPHATIDYLTRANSFERASE"/>
    <property type="match status" value="1"/>
</dbReference>
<feature type="transmembrane region" description="Helical" evidence="16">
    <location>
        <begin position="32"/>
        <end position="53"/>
    </location>
</feature>
<evidence type="ECO:0000256" key="12">
    <source>
        <dbReference type="ARBA" id="ARBA00023209"/>
    </source>
</evidence>
<keyword evidence="13" id="KW-1208">Phospholipid metabolism</keyword>
<dbReference type="InterPro" id="IPR004533">
    <property type="entry name" value="CDP-diaglyc--ser_O-PTrfase"/>
</dbReference>
<evidence type="ECO:0000256" key="13">
    <source>
        <dbReference type="ARBA" id="ARBA00023264"/>
    </source>
</evidence>
<evidence type="ECO:0000256" key="8">
    <source>
        <dbReference type="ARBA" id="ARBA00022692"/>
    </source>
</evidence>
<evidence type="ECO:0000256" key="1">
    <source>
        <dbReference type="ARBA" id="ARBA00000287"/>
    </source>
</evidence>
<evidence type="ECO:0000256" key="15">
    <source>
        <dbReference type="RuleBase" id="RU003750"/>
    </source>
</evidence>
<keyword evidence="8 16" id="KW-0812">Transmembrane</keyword>
<evidence type="ECO:0000313" key="18">
    <source>
        <dbReference type="Proteomes" id="UP001403385"/>
    </source>
</evidence>
<dbReference type="NCBIfam" id="TIGR00473">
    <property type="entry name" value="pssA"/>
    <property type="match status" value="1"/>
</dbReference>
<dbReference type="PROSITE" id="PS00379">
    <property type="entry name" value="CDP_ALCOHOL_P_TRANSF"/>
    <property type="match status" value="1"/>
</dbReference>
<dbReference type="Gene3D" id="1.20.120.1760">
    <property type="match status" value="1"/>
</dbReference>
<dbReference type="RefSeq" id="WP_346821766.1">
    <property type="nucleotide sequence ID" value="NZ_JBDKWZ010000007.1"/>
</dbReference>
<keyword evidence="10" id="KW-0443">Lipid metabolism</keyword>
<comment type="caution">
    <text evidence="17">The sequence shown here is derived from an EMBL/GenBank/DDBJ whole genome shotgun (WGS) entry which is preliminary data.</text>
</comment>
<evidence type="ECO:0000256" key="11">
    <source>
        <dbReference type="ARBA" id="ARBA00023136"/>
    </source>
</evidence>
<keyword evidence="9 16" id="KW-1133">Transmembrane helix</keyword>
<dbReference type="InterPro" id="IPR048254">
    <property type="entry name" value="CDP_ALCOHOL_P_TRANSF_CS"/>
</dbReference>
<dbReference type="PANTHER" id="PTHR14269">
    <property type="entry name" value="CDP-DIACYLGLYCEROL--GLYCEROL-3-PHOSPHATE 3-PHOSPHATIDYLTRANSFERASE-RELATED"/>
    <property type="match status" value="1"/>
</dbReference>
<dbReference type="InterPro" id="IPR050324">
    <property type="entry name" value="CDP-alcohol_PTase-I"/>
</dbReference>
<evidence type="ECO:0000256" key="14">
    <source>
        <dbReference type="ARBA" id="ARBA00032361"/>
    </source>
</evidence>
<dbReference type="GO" id="GO:0016020">
    <property type="term" value="C:membrane"/>
    <property type="evidence" value="ECO:0007669"/>
    <property type="project" value="InterPro"/>
</dbReference>
<dbReference type="PROSITE" id="PS51257">
    <property type="entry name" value="PROKAR_LIPOPROTEIN"/>
    <property type="match status" value="1"/>
</dbReference>
<dbReference type="GO" id="GO:0008654">
    <property type="term" value="P:phospholipid biosynthetic process"/>
    <property type="evidence" value="ECO:0007669"/>
    <property type="project" value="UniProtKB-KW"/>
</dbReference>
<dbReference type="InterPro" id="IPR043130">
    <property type="entry name" value="CDP-OH_PTrfase_TM_dom"/>
</dbReference>
<comment type="similarity">
    <text evidence="3 15">Belongs to the CDP-alcohol phosphatidyltransferase class-I family.</text>
</comment>
<feature type="transmembrane region" description="Helical" evidence="16">
    <location>
        <begin position="155"/>
        <end position="172"/>
    </location>
</feature>
<evidence type="ECO:0000256" key="5">
    <source>
        <dbReference type="ARBA" id="ARBA00017171"/>
    </source>
</evidence>
<keyword evidence="18" id="KW-1185">Reference proteome</keyword>
<comment type="catalytic activity">
    <reaction evidence="1">
        <text>a CDP-1,2-diacyl-sn-glycerol + L-serine = a 1,2-diacyl-sn-glycero-3-phospho-L-serine + CMP + H(+)</text>
        <dbReference type="Rhea" id="RHEA:16913"/>
        <dbReference type="ChEBI" id="CHEBI:15378"/>
        <dbReference type="ChEBI" id="CHEBI:33384"/>
        <dbReference type="ChEBI" id="CHEBI:57262"/>
        <dbReference type="ChEBI" id="CHEBI:58332"/>
        <dbReference type="ChEBI" id="CHEBI:60377"/>
        <dbReference type="EC" id="2.7.8.8"/>
    </reaction>
</comment>
<dbReference type="EC" id="2.7.8.8" evidence="4"/>
<sequence length="234" mass="25840">MKKHIPNLFTCGNLTCGCIGIDLCFQGNLTMAAYMMLFAGIFDFFDGFVARLLKVSSPMGKELDSLADMVTFGVLPGFIMMKFLYNGPMDNPLAYAAYVALLIPVFSALRLAKFNIDTRQSEQFIGVPTPANAFLIGFIPLMAAEFPQYAHLLQQEWLLISIIVVMSLLLVAELPMLSLKFKSFAFASNMWRYLLILGAVGLVALLGFAAIPLVIFYYIILSVTYNILGKGPTN</sequence>
<evidence type="ECO:0000256" key="10">
    <source>
        <dbReference type="ARBA" id="ARBA00023098"/>
    </source>
</evidence>
<organism evidence="17 18">
    <name type="scientific">Rapidithrix thailandica</name>
    <dbReference type="NCBI Taxonomy" id="413964"/>
    <lineage>
        <taxon>Bacteria</taxon>
        <taxon>Pseudomonadati</taxon>
        <taxon>Bacteroidota</taxon>
        <taxon>Cytophagia</taxon>
        <taxon>Cytophagales</taxon>
        <taxon>Flammeovirgaceae</taxon>
        <taxon>Rapidithrix</taxon>
    </lineage>
</organism>
<evidence type="ECO:0000256" key="9">
    <source>
        <dbReference type="ARBA" id="ARBA00022989"/>
    </source>
</evidence>
<dbReference type="GO" id="GO:0003882">
    <property type="term" value="F:CDP-diacylglycerol-serine O-phosphatidyltransferase activity"/>
    <property type="evidence" value="ECO:0007669"/>
    <property type="project" value="UniProtKB-EC"/>
</dbReference>
<evidence type="ECO:0000313" key="17">
    <source>
        <dbReference type="EMBL" id="MEN7548993.1"/>
    </source>
</evidence>
<evidence type="ECO:0000256" key="2">
    <source>
        <dbReference type="ARBA" id="ARBA00004127"/>
    </source>
</evidence>
<evidence type="ECO:0000256" key="16">
    <source>
        <dbReference type="SAM" id="Phobius"/>
    </source>
</evidence>
<accession>A0AAW9S549</accession>
<evidence type="ECO:0000256" key="4">
    <source>
        <dbReference type="ARBA" id="ARBA00013174"/>
    </source>
</evidence>
<dbReference type="GO" id="GO:0012505">
    <property type="term" value="C:endomembrane system"/>
    <property type="evidence" value="ECO:0007669"/>
    <property type="project" value="UniProtKB-SubCell"/>
</dbReference>
<reference evidence="17 18" key="1">
    <citation type="submission" date="2024-04" db="EMBL/GenBank/DDBJ databases">
        <title>Novel genus in family Flammeovirgaceae.</title>
        <authorList>
            <person name="Nguyen T.H."/>
            <person name="Vuong T.Q."/>
            <person name="Le H."/>
            <person name="Kim S.-G."/>
        </authorList>
    </citation>
    <scope>NUCLEOTIDE SEQUENCE [LARGE SCALE GENOMIC DNA]</scope>
    <source>
        <strain evidence="17 18">JCM 23209</strain>
    </source>
</reference>
<dbReference type="EMBL" id="JBDKWZ010000007">
    <property type="protein sequence ID" value="MEN7548993.1"/>
    <property type="molecule type" value="Genomic_DNA"/>
</dbReference>
<protein>
    <recommendedName>
        <fullName evidence="5">CDP-diacylglycerol--serine O-phosphatidyltransferase</fullName>
        <ecNumber evidence="4">2.7.8.8</ecNumber>
    </recommendedName>
    <alternativeName>
        <fullName evidence="14">Phosphatidylserine synthase</fullName>
    </alternativeName>
</protein>
<keyword evidence="12" id="KW-0594">Phospholipid biosynthesis</keyword>
<feature type="transmembrane region" description="Helical" evidence="16">
    <location>
        <begin position="193"/>
        <end position="220"/>
    </location>
</feature>
<comment type="subcellular location">
    <subcellularLocation>
        <location evidence="2">Endomembrane system</location>
        <topology evidence="2">Multi-pass membrane protein</topology>
    </subcellularLocation>
</comment>
<evidence type="ECO:0000256" key="7">
    <source>
        <dbReference type="ARBA" id="ARBA00022679"/>
    </source>
</evidence>
<keyword evidence="7 15" id="KW-0808">Transferase</keyword>
<evidence type="ECO:0000256" key="3">
    <source>
        <dbReference type="ARBA" id="ARBA00010441"/>
    </source>
</evidence>
<proteinExistence type="inferred from homology"/>
<evidence type="ECO:0000256" key="6">
    <source>
        <dbReference type="ARBA" id="ARBA00022516"/>
    </source>
</evidence>
<feature type="transmembrane region" description="Helical" evidence="16">
    <location>
        <begin position="124"/>
        <end position="143"/>
    </location>
</feature>
<dbReference type="Pfam" id="PF01066">
    <property type="entry name" value="CDP-OH_P_transf"/>
    <property type="match status" value="1"/>
</dbReference>
<keyword evidence="11 16" id="KW-0472">Membrane</keyword>